<keyword evidence="7" id="KW-1185">Reference proteome</keyword>
<keyword evidence="2 6" id="KW-0489">Methyltransferase</keyword>
<dbReference type="InterPro" id="IPR004384">
    <property type="entry name" value="RNA_MeTrfase_TrmJ/LasT"/>
</dbReference>
<dbReference type="Proteomes" id="UP000217784">
    <property type="component" value="Unassembled WGS sequence"/>
</dbReference>
<dbReference type="RefSeq" id="WP_069583000.1">
    <property type="nucleotide sequence ID" value="NZ_LMVM01000038.1"/>
</dbReference>
<dbReference type="Gene3D" id="3.40.1280.10">
    <property type="match status" value="1"/>
</dbReference>
<protein>
    <submittedName>
        <fullName evidence="6">RNA methyltransferase</fullName>
    </submittedName>
</protein>
<dbReference type="EMBL" id="LMVM01000038">
    <property type="protein sequence ID" value="PAV03586.1"/>
    <property type="molecule type" value="Genomic_DNA"/>
</dbReference>
<organism evidence="6 7">
    <name type="scientific">Methanobacterium bryantii</name>
    <dbReference type="NCBI Taxonomy" id="2161"/>
    <lineage>
        <taxon>Archaea</taxon>
        <taxon>Methanobacteriati</taxon>
        <taxon>Methanobacteriota</taxon>
        <taxon>Methanomada group</taxon>
        <taxon>Methanobacteria</taxon>
        <taxon>Methanobacteriales</taxon>
        <taxon>Methanobacteriaceae</taxon>
        <taxon>Methanobacterium</taxon>
    </lineage>
</organism>
<comment type="similarity">
    <text evidence="1">Belongs to the class IV-like SAM-binding methyltransferase superfamily. RNA methyltransferase TrmH family.</text>
</comment>
<dbReference type="PANTHER" id="PTHR42786">
    <property type="entry name" value="TRNA/RRNA METHYLTRANSFERASE"/>
    <property type="match status" value="1"/>
</dbReference>
<dbReference type="NCBIfam" id="TIGR00050">
    <property type="entry name" value="rRNA_methyl_1"/>
    <property type="match status" value="1"/>
</dbReference>
<sequence length="232" mass="26346">MIYVVFVEPESPGNIGFLARTMKNFAFNDLVLINPCELKNEAYYQAMHAKEIIWNHKEYGSLEEFIEAEKIDFTVGTTRMAGGSYNVSRIAVTPEQFAESLNITGNIAIVFGREGNGLYNEEIALCDVVVTIPTNDEYPVLNISHAAAIVLYELFKREKNYPREELEVALKSEKELLIEEMDELIKYTGYPEHKMKKASTVFKNIIGRAFISGREAHTLIGTLRRIGLKLKE</sequence>
<dbReference type="SUPFAM" id="SSF75217">
    <property type="entry name" value="alpha/beta knot"/>
    <property type="match status" value="1"/>
</dbReference>
<reference evidence="6 7" key="1">
    <citation type="journal article" date="2017" name="BMC Genomics">
        <title>Genomic analysis of methanogenic archaea reveals a shift towards energy conservation.</title>
        <authorList>
            <person name="Gilmore S.P."/>
            <person name="Henske J.K."/>
            <person name="Sexton J.A."/>
            <person name="Solomon K.V."/>
            <person name="Seppala S."/>
            <person name="Yoo J.I."/>
            <person name="Huyett L.M."/>
            <person name="Pressman A."/>
            <person name="Cogan J.Z."/>
            <person name="Kivenson V."/>
            <person name="Peng X."/>
            <person name="Tan Y."/>
            <person name="Valentine D.L."/>
            <person name="O'Malley M.A."/>
        </authorList>
    </citation>
    <scope>NUCLEOTIDE SEQUENCE [LARGE SCALE GENOMIC DNA]</scope>
    <source>
        <strain evidence="6 7">M.o.H.</strain>
    </source>
</reference>
<dbReference type="PIRSF" id="PIRSF004808">
    <property type="entry name" value="LasT"/>
    <property type="match status" value="1"/>
</dbReference>
<proteinExistence type="inferred from homology"/>
<accession>A0A2A2H2S4</accession>
<dbReference type="Pfam" id="PF00588">
    <property type="entry name" value="SpoU_methylase"/>
    <property type="match status" value="1"/>
</dbReference>
<dbReference type="GO" id="GO:0008173">
    <property type="term" value="F:RNA methyltransferase activity"/>
    <property type="evidence" value="ECO:0007669"/>
    <property type="project" value="InterPro"/>
</dbReference>
<evidence type="ECO:0000256" key="3">
    <source>
        <dbReference type="ARBA" id="ARBA00022679"/>
    </source>
</evidence>
<dbReference type="OrthoDB" id="372184at2157"/>
<dbReference type="GO" id="GO:0005829">
    <property type="term" value="C:cytosol"/>
    <property type="evidence" value="ECO:0007669"/>
    <property type="project" value="TreeGrafter"/>
</dbReference>
<gene>
    <name evidence="6" type="ORF">ASJ80_01130</name>
</gene>
<evidence type="ECO:0000259" key="5">
    <source>
        <dbReference type="Pfam" id="PF00588"/>
    </source>
</evidence>
<comment type="caution">
    <text evidence="6">The sequence shown here is derived from an EMBL/GenBank/DDBJ whole genome shotgun (WGS) entry which is preliminary data.</text>
</comment>
<feature type="domain" description="tRNA/rRNA methyltransferase SpoU type" evidence="5">
    <location>
        <begin position="2"/>
        <end position="152"/>
    </location>
</feature>
<evidence type="ECO:0000256" key="1">
    <source>
        <dbReference type="ARBA" id="ARBA00007228"/>
    </source>
</evidence>
<dbReference type="InterPro" id="IPR029028">
    <property type="entry name" value="Alpha/beta_knot_MTases"/>
</dbReference>
<dbReference type="AlphaFoldDB" id="A0A2A2H2S4"/>
<dbReference type="PANTHER" id="PTHR42786:SF2">
    <property type="entry name" value="TRNA (CYTIDINE_URIDINE-2'-O-)-METHYLTRANSFERASE TRMJ"/>
    <property type="match status" value="1"/>
</dbReference>
<evidence type="ECO:0000313" key="7">
    <source>
        <dbReference type="Proteomes" id="UP000217784"/>
    </source>
</evidence>
<dbReference type="GO" id="GO:0003723">
    <property type="term" value="F:RNA binding"/>
    <property type="evidence" value="ECO:0007669"/>
    <property type="project" value="InterPro"/>
</dbReference>
<name>A0A2A2H2S4_METBR</name>
<evidence type="ECO:0000256" key="2">
    <source>
        <dbReference type="ARBA" id="ARBA00022603"/>
    </source>
</evidence>
<dbReference type="InterPro" id="IPR029026">
    <property type="entry name" value="tRNA_m1G_MTases_N"/>
</dbReference>
<dbReference type="CDD" id="cd18093">
    <property type="entry name" value="SpoU-like_TrmJ"/>
    <property type="match status" value="1"/>
</dbReference>
<evidence type="ECO:0000313" key="6">
    <source>
        <dbReference type="EMBL" id="PAV03586.1"/>
    </source>
</evidence>
<evidence type="ECO:0000256" key="4">
    <source>
        <dbReference type="ARBA" id="ARBA00022691"/>
    </source>
</evidence>
<dbReference type="InterPro" id="IPR001537">
    <property type="entry name" value="SpoU_MeTrfase"/>
</dbReference>
<keyword evidence="3 6" id="KW-0808">Transferase</keyword>
<dbReference type="GO" id="GO:0002128">
    <property type="term" value="P:tRNA nucleoside ribose methylation"/>
    <property type="evidence" value="ECO:0007669"/>
    <property type="project" value="TreeGrafter"/>
</dbReference>
<keyword evidence="4" id="KW-0949">S-adenosyl-L-methionine</keyword>